<dbReference type="Proteomes" id="UP000635606">
    <property type="component" value="Unassembled WGS sequence"/>
</dbReference>
<dbReference type="InterPro" id="IPR036691">
    <property type="entry name" value="Endo/exonu/phosph_ase_sf"/>
</dbReference>
<reference evidence="10" key="1">
    <citation type="submission" date="2021-01" db="EMBL/GenBank/DDBJ databases">
        <title>Whole genome shotgun sequence of Virgisporangium ochraceum NBRC 16418.</title>
        <authorList>
            <person name="Komaki H."/>
            <person name="Tamura T."/>
        </authorList>
    </citation>
    <scope>NUCLEOTIDE SEQUENCE</scope>
    <source>
        <strain evidence="10">NBRC 16418</strain>
    </source>
</reference>
<dbReference type="InterPro" id="IPR005135">
    <property type="entry name" value="Endo/exonuclease/phosphatase"/>
</dbReference>
<dbReference type="GO" id="GO:0004518">
    <property type="term" value="F:nuclease activity"/>
    <property type="evidence" value="ECO:0007669"/>
    <property type="project" value="UniProtKB-KW"/>
</dbReference>
<comment type="cofactor">
    <cofactor evidence="1">
        <name>Mn(2+)</name>
        <dbReference type="ChEBI" id="CHEBI:29035"/>
    </cofactor>
</comment>
<dbReference type="Gene3D" id="3.60.10.10">
    <property type="entry name" value="Endonuclease/exonuclease/phosphatase"/>
    <property type="match status" value="1"/>
</dbReference>
<dbReference type="PANTHER" id="PTHR15822">
    <property type="entry name" value="TRAF AND TNF RECEPTOR-ASSOCIATED PROTEIN"/>
    <property type="match status" value="1"/>
</dbReference>
<evidence type="ECO:0000256" key="7">
    <source>
        <dbReference type="ARBA" id="ARBA00022842"/>
    </source>
</evidence>
<evidence type="ECO:0000313" key="10">
    <source>
        <dbReference type="EMBL" id="GIJ73498.1"/>
    </source>
</evidence>
<evidence type="ECO:0000259" key="9">
    <source>
        <dbReference type="Pfam" id="PF03372"/>
    </source>
</evidence>
<comment type="caution">
    <text evidence="10">The sequence shown here is derived from an EMBL/GenBank/DDBJ whole genome shotgun (WGS) entry which is preliminary data.</text>
</comment>
<name>A0A8J4EGB0_9ACTN</name>
<dbReference type="Pfam" id="PF03372">
    <property type="entry name" value="Exo_endo_phos"/>
    <property type="match status" value="1"/>
</dbReference>
<accession>A0A8J4EGB0</accession>
<evidence type="ECO:0000256" key="2">
    <source>
        <dbReference type="ARBA" id="ARBA00001946"/>
    </source>
</evidence>
<evidence type="ECO:0000256" key="3">
    <source>
        <dbReference type="ARBA" id="ARBA00022722"/>
    </source>
</evidence>
<dbReference type="InterPro" id="IPR051547">
    <property type="entry name" value="TDP2-like"/>
</dbReference>
<keyword evidence="11" id="KW-1185">Reference proteome</keyword>
<dbReference type="PANTHER" id="PTHR15822:SF4">
    <property type="entry name" value="TYROSYL-DNA PHOSPHODIESTERASE 2"/>
    <property type="match status" value="1"/>
</dbReference>
<dbReference type="GO" id="GO:0016787">
    <property type="term" value="F:hydrolase activity"/>
    <property type="evidence" value="ECO:0007669"/>
    <property type="project" value="UniProtKB-KW"/>
</dbReference>
<proteinExistence type="predicted"/>
<sequence length="269" mass="29737">MRMLTYNVLGRLRDWPDRRDVMRPALRALAPDLAVLQETVVVDGYDQVVDLLGGEYHVVHQIGRTADGTGASVASRWPLRVVRQKTLHVTARVNADEPWIGSVALYRVDVPSCGEVLLAHLKPSWQFHLAHERELQAVEAATMIEDEVAADPPDHVVVAGDFDSTPDSSMVRFWTGRQSLGGTSVAYRDAWECVRGTAPGLTFTSDNPLHAGGPLRYELGRRIDYILVRYDRWGPTLSIDSCDRVLDTPVDGVWASDHFGVTAELTAPG</sequence>
<evidence type="ECO:0000313" key="11">
    <source>
        <dbReference type="Proteomes" id="UP000635606"/>
    </source>
</evidence>
<organism evidence="10 11">
    <name type="scientific">Virgisporangium ochraceum</name>
    <dbReference type="NCBI Taxonomy" id="65505"/>
    <lineage>
        <taxon>Bacteria</taxon>
        <taxon>Bacillati</taxon>
        <taxon>Actinomycetota</taxon>
        <taxon>Actinomycetes</taxon>
        <taxon>Micromonosporales</taxon>
        <taxon>Micromonosporaceae</taxon>
        <taxon>Virgisporangium</taxon>
    </lineage>
</organism>
<evidence type="ECO:0000256" key="1">
    <source>
        <dbReference type="ARBA" id="ARBA00001936"/>
    </source>
</evidence>
<keyword evidence="4" id="KW-0479">Metal-binding</keyword>
<evidence type="ECO:0000256" key="4">
    <source>
        <dbReference type="ARBA" id="ARBA00022723"/>
    </source>
</evidence>
<comment type="cofactor">
    <cofactor evidence="2">
        <name>Mg(2+)</name>
        <dbReference type="ChEBI" id="CHEBI:18420"/>
    </cofactor>
</comment>
<keyword evidence="8" id="KW-0234">DNA repair</keyword>
<gene>
    <name evidence="10" type="ORF">Voc01_084150</name>
</gene>
<evidence type="ECO:0000256" key="5">
    <source>
        <dbReference type="ARBA" id="ARBA00022763"/>
    </source>
</evidence>
<dbReference type="EMBL" id="BOPH01000117">
    <property type="protein sequence ID" value="GIJ73498.1"/>
    <property type="molecule type" value="Genomic_DNA"/>
</dbReference>
<keyword evidence="6" id="KW-0378">Hydrolase</keyword>
<keyword evidence="7" id="KW-0460">Magnesium</keyword>
<keyword evidence="3" id="KW-0540">Nuclease</keyword>
<dbReference type="SUPFAM" id="SSF56219">
    <property type="entry name" value="DNase I-like"/>
    <property type="match status" value="1"/>
</dbReference>
<dbReference type="AlphaFoldDB" id="A0A8J4EGB0"/>
<dbReference type="RefSeq" id="WP_203933326.1">
    <property type="nucleotide sequence ID" value="NZ_BOPH01000117.1"/>
</dbReference>
<dbReference type="GO" id="GO:0006281">
    <property type="term" value="P:DNA repair"/>
    <property type="evidence" value="ECO:0007669"/>
    <property type="project" value="UniProtKB-KW"/>
</dbReference>
<feature type="domain" description="Endonuclease/exonuclease/phosphatase" evidence="9">
    <location>
        <begin position="4"/>
        <end position="258"/>
    </location>
</feature>
<protein>
    <recommendedName>
        <fullName evidence="9">Endonuclease/exonuclease/phosphatase domain-containing protein</fullName>
    </recommendedName>
</protein>
<evidence type="ECO:0000256" key="8">
    <source>
        <dbReference type="ARBA" id="ARBA00023204"/>
    </source>
</evidence>
<keyword evidence="5" id="KW-0227">DNA damage</keyword>
<evidence type="ECO:0000256" key="6">
    <source>
        <dbReference type="ARBA" id="ARBA00022801"/>
    </source>
</evidence>
<dbReference type="GO" id="GO:0046872">
    <property type="term" value="F:metal ion binding"/>
    <property type="evidence" value="ECO:0007669"/>
    <property type="project" value="UniProtKB-KW"/>
</dbReference>